<dbReference type="Proteomes" id="UP001597120">
    <property type="component" value="Unassembled WGS sequence"/>
</dbReference>
<proteinExistence type="predicted"/>
<organism evidence="1 2">
    <name type="scientific">Paenibacillus residui</name>
    <dbReference type="NCBI Taxonomy" id="629724"/>
    <lineage>
        <taxon>Bacteria</taxon>
        <taxon>Bacillati</taxon>
        <taxon>Bacillota</taxon>
        <taxon>Bacilli</taxon>
        <taxon>Bacillales</taxon>
        <taxon>Paenibacillaceae</taxon>
        <taxon>Paenibacillus</taxon>
    </lineage>
</organism>
<accession>A0ABW3DB06</accession>
<protein>
    <submittedName>
        <fullName evidence="1">Uncharacterized protein</fullName>
    </submittedName>
</protein>
<evidence type="ECO:0000313" key="1">
    <source>
        <dbReference type="EMBL" id="MFD0869434.1"/>
    </source>
</evidence>
<name>A0ABW3DB06_9BACL</name>
<gene>
    <name evidence="1" type="ORF">ACFQ03_09750</name>
</gene>
<dbReference type="RefSeq" id="WP_186328444.1">
    <property type="nucleotide sequence ID" value="NZ_JBHTIU010000030.1"/>
</dbReference>
<sequence>MKILVLMPGHPIVQMLSQYEWAKFLLFANVDLSQYVNAFQQLGEQY</sequence>
<comment type="caution">
    <text evidence="1">The sequence shown here is derived from an EMBL/GenBank/DDBJ whole genome shotgun (WGS) entry which is preliminary data.</text>
</comment>
<reference evidence="2" key="1">
    <citation type="journal article" date="2019" name="Int. J. Syst. Evol. Microbiol.">
        <title>The Global Catalogue of Microorganisms (GCM) 10K type strain sequencing project: providing services to taxonomists for standard genome sequencing and annotation.</title>
        <authorList>
            <consortium name="The Broad Institute Genomics Platform"/>
            <consortium name="The Broad Institute Genome Sequencing Center for Infectious Disease"/>
            <person name="Wu L."/>
            <person name="Ma J."/>
        </authorList>
    </citation>
    <scope>NUCLEOTIDE SEQUENCE [LARGE SCALE GENOMIC DNA]</scope>
    <source>
        <strain evidence="2">CCUG 57263</strain>
    </source>
</reference>
<evidence type="ECO:0000313" key="2">
    <source>
        <dbReference type="Proteomes" id="UP001597120"/>
    </source>
</evidence>
<dbReference type="EMBL" id="JBHTIU010000030">
    <property type="protein sequence ID" value="MFD0869434.1"/>
    <property type="molecule type" value="Genomic_DNA"/>
</dbReference>
<keyword evidence="2" id="KW-1185">Reference proteome</keyword>